<dbReference type="Proteomes" id="UP000256952">
    <property type="component" value="Chromosome CBM2613_b"/>
</dbReference>
<gene>
    <name evidence="1" type="ORF">CBM2613_B50087</name>
</gene>
<dbReference type="AlphaFoldDB" id="A0A375ECA9"/>
<name>A0A375ECA9_9BURK</name>
<sequence>MSDAALEMVVPDAVDQRRAPLDDGPLLDRVSQSGMLDLSKQQRNLLLLRPVFQLELNKAQYRGEANGDQGLFIGVDTHYLVLIALDFMMEGTTINMGSTQQEVLQHLASVAREMKPGLTAAQCARVAEVVLDTLNNKADGYREFLYDYFEAKTRTIKSVRFRLVTYEPDPEDVYRYRPTPEGYLVYLGMLDLSPRIVRSSWRRCWTCWFGAAASRQHWKSRSEHVSCP</sequence>
<dbReference type="EMBL" id="OFTH01000047">
    <property type="protein sequence ID" value="SOZ72939.1"/>
    <property type="molecule type" value="Genomic_DNA"/>
</dbReference>
<organism evidence="1">
    <name type="scientific">Cupriavidus taiwanensis</name>
    <dbReference type="NCBI Taxonomy" id="164546"/>
    <lineage>
        <taxon>Bacteria</taxon>
        <taxon>Pseudomonadati</taxon>
        <taxon>Pseudomonadota</taxon>
        <taxon>Betaproteobacteria</taxon>
        <taxon>Burkholderiales</taxon>
        <taxon>Burkholderiaceae</taxon>
        <taxon>Cupriavidus</taxon>
    </lineage>
</organism>
<comment type="caution">
    <text evidence="1">The sequence shown here is derived from an EMBL/GenBank/DDBJ whole genome shotgun (WGS) entry which is preliminary data.</text>
</comment>
<proteinExistence type="predicted"/>
<protein>
    <submittedName>
        <fullName evidence="1">Uncharacterized protein</fullName>
    </submittedName>
</protein>
<evidence type="ECO:0000313" key="1">
    <source>
        <dbReference type="EMBL" id="SOZ72939.1"/>
    </source>
</evidence>
<accession>A0A375ECA9</accession>
<reference evidence="1" key="1">
    <citation type="submission" date="2018-01" db="EMBL/GenBank/DDBJ databases">
        <authorList>
            <person name="Clerissi C."/>
        </authorList>
    </citation>
    <scope>NUCLEOTIDE SEQUENCE</scope>
    <source>
        <strain evidence="1">Cupriavidus taiwanensis STM 8556</strain>
    </source>
</reference>